<reference evidence="3" key="1">
    <citation type="submission" date="2023-02" db="EMBL/GenBank/DDBJ databases">
        <title>Nocardiopsis ansamitocini NBRC 112285.</title>
        <authorList>
            <person name="Ichikawa N."/>
            <person name="Sato H."/>
            <person name="Tonouchi N."/>
        </authorList>
    </citation>
    <scope>NUCLEOTIDE SEQUENCE</scope>
    <source>
        <strain evidence="3">NBRC 112285</strain>
    </source>
</reference>
<accession>A0A9W6UIS0</accession>
<evidence type="ECO:0000313" key="3">
    <source>
        <dbReference type="EMBL" id="GLU50206.1"/>
    </source>
</evidence>
<dbReference type="EMBL" id="BSQG01000012">
    <property type="protein sequence ID" value="GLU50206.1"/>
    <property type="molecule type" value="Genomic_DNA"/>
</dbReference>
<dbReference type="PIRSF" id="PIRSF001111">
    <property type="entry name" value="Isochorismatase"/>
    <property type="match status" value="1"/>
</dbReference>
<keyword evidence="4" id="KW-1185">Reference proteome</keyword>
<keyword evidence="1" id="KW-0378">Hydrolase</keyword>
<dbReference type="GO" id="GO:0008908">
    <property type="term" value="F:isochorismatase activity"/>
    <property type="evidence" value="ECO:0007669"/>
    <property type="project" value="InterPro"/>
</dbReference>
<sequence length="212" mass="23678">MTLPRIDAYPMPAEEEIPKNHADWRLDGDRCVLLIHDMQRYFLDAFRADAEPVPTLVDNIRSLRERCVERGVPTIYTTQPGSQEPWERGLLQDFWGRGLSDEPAHTAVIADLAPREEDTVVTKRRYSAFANTGLSATMGRLGRDQLVVCGVYAHIGVLMTACDAFMRDVEPFIVADAVADFSAEDHSMALTYATRRCAMAVSTRNAMTALGR</sequence>
<dbReference type="PANTHER" id="PTHR43540:SF3">
    <property type="entry name" value="ENTEROBACTIN SYNTHASE COMPONENT B"/>
    <property type="match status" value="1"/>
</dbReference>
<protein>
    <recommendedName>
        <fullName evidence="2">Isochorismatase-like domain-containing protein</fullName>
    </recommendedName>
</protein>
<comment type="caution">
    <text evidence="3">The sequence shown here is derived from an EMBL/GenBank/DDBJ whole genome shotgun (WGS) entry which is preliminary data.</text>
</comment>
<dbReference type="PANTHER" id="PTHR43540">
    <property type="entry name" value="PEROXYUREIDOACRYLATE/UREIDOACRYLATE AMIDOHYDROLASE-RELATED"/>
    <property type="match status" value="1"/>
</dbReference>
<dbReference type="InterPro" id="IPR036380">
    <property type="entry name" value="Isochorismatase-like_sf"/>
</dbReference>
<evidence type="ECO:0000313" key="4">
    <source>
        <dbReference type="Proteomes" id="UP001165092"/>
    </source>
</evidence>
<dbReference type="InterPro" id="IPR016291">
    <property type="entry name" value="Isochorismatase"/>
</dbReference>
<dbReference type="SUPFAM" id="SSF52499">
    <property type="entry name" value="Isochorismatase-like hydrolases"/>
    <property type="match status" value="1"/>
</dbReference>
<dbReference type="PRINTS" id="PR01398">
    <property type="entry name" value="ISCHRISMTASE"/>
</dbReference>
<dbReference type="Proteomes" id="UP001165092">
    <property type="component" value="Unassembled WGS sequence"/>
</dbReference>
<evidence type="ECO:0000256" key="1">
    <source>
        <dbReference type="ARBA" id="ARBA00022801"/>
    </source>
</evidence>
<dbReference type="AlphaFoldDB" id="A0A9W6UIS0"/>
<organism evidence="3 4">
    <name type="scientific">Nocardiopsis ansamitocini</name>
    <dbReference type="NCBI Taxonomy" id="1670832"/>
    <lineage>
        <taxon>Bacteria</taxon>
        <taxon>Bacillati</taxon>
        <taxon>Actinomycetota</taxon>
        <taxon>Actinomycetes</taxon>
        <taxon>Streptosporangiales</taxon>
        <taxon>Nocardiopsidaceae</taxon>
        <taxon>Nocardiopsis</taxon>
    </lineage>
</organism>
<dbReference type="Pfam" id="PF00857">
    <property type="entry name" value="Isochorismatase"/>
    <property type="match status" value="1"/>
</dbReference>
<gene>
    <name evidence="3" type="ORF">Nans01_45570</name>
</gene>
<dbReference type="InterPro" id="IPR050272">
    <property type="entry name" value="Isochorismatase-like_hydrls"/>
</dbReference>
<evidence type="ECO:0000259" key="2">
    <source>
        <dbReference type="Pfam" id="PF00857"/>
    </source>
</evidence>
<dbReference type="RefSeq" id="WP_285761745.1">
    <property type="nucleotide sequence ID" value="NZ_BSQG01000012.1"/>
</dbReference>
<dbReference type="InterPro" id="IPR000868">
    <property type="entry name" value="Isochorismatase-like_dom"/>
</dbReference>
<dbReference type="Gene3D" id="3.40.50.850">
    <property type="entry name" value="Isochorismatase-like"/>
    <property type="match status" value="1"/>
</dbReference>
<name>A0A9W6UIS0_9ACTN</name>
<feature type="domain" description="Isochorismatase-like" evidence="2">
    <location>
        <begin position="32"/>
        <end position="203"/>
    </location>
</feature>
<proteinExistence type="predicted"/>